<dbReference type="CDD" id="cd02247">
    <property type="entry name" value="cupin_pirin_C"/>
    <property type="match status" value="1"/>
</dbReference>
<dbReference type="InterPro" id="IPR014710">
    <property type="entry name" value="RmlC-like_jellyroll"/>
</dbReference>
<evidence type="ECO:0000256" key="1">
    <source>
        <dbReference type="ARBA" id="ARBA00008416"/>
    </source>
</evidence>
<dbReference type="Pfam" id="PF05726">
    <property type="entry name" value="Pirin_C"/>
    <property type="match status" value="1"/>
</dbReference>
<dbReference type="InterPro" id="IPR011051">
    <property type="entry name" value="RmlC_Cupin_sf"/>
</dbReference>
<protein>
    <submittedName>
        <fullName evidence="5">Pirin family protein</fullName>
    </submittedName>
</protein>
<dbReference type="InterPro" id="IPR003829">
    <property type="entry name" value="Pirin_N_dom"/>
</dbReference>
<feature type="domain" description="Pirin N-terminal" evidence="3">
    <location>
        <begin position="31"/>
        <end position="104"/>
    </location>
</feature>
<dbReference type="InterPro" id="IPR008778">
    <property type="entry name" value="Pirin_C_dom"/>
</dbReference>
<reference evidence="6" key="1">
    <citation type="journal article" date="2019" name="Int. J. Syst. Evol. Microbiol.">
        <title>The Global Catalogue of Microorganisms (GCM) 10K type strain sequencing project: providing services to taxonomists for standard genome sequencing and annotation.</title>
        <authorList>
            <consortium name="The Broad Institute Genomics Platform"/>
            <consortium name="The Broad Institute Genome Sequencing Center for Infectious Disease"/>
            <person name="Wu L."/>
            <person name="Ma J."/>
        </authorList>
    </citation>
    <scope>NUCLEOTIDE SEQUENCE [LARGE SCALE GENOMIC DNA]</scope>
    <source>
        <strain evidence="6">CGMCC 1.15180</strain>
    </source>
</reference>
<evidence type="ECO:0000313" key="6">
    <source>
        <dbReference type="Proteomes" id="UP001597361"/>
    </source>
</evidence>
<evidence type="ECO:0000259" key="4">
    <source>
        <dbReference type="Pfam" id="PF05726"/>
    </source>
</evidence>
<comment type="similarity">
    <text evidence="1 2">Belongs to the pirin family.</text>
</comment>
<sequence length="268" mass="29810">MSPQIDTPIHKQNLVLPGNQWEAFDPFLIMAEDNMKKGAFDHHSHRGIETVTYMIDGVLKHKDNLGNAGELRKGDVQWMTAGKGILHIEEAQEDGFAHLLQLWVNLPAEHKMVEPRYQEIPHIEASVRKENGAEIKVISGSSAGVISHTKNFAAVTMVEISLQANHSVVQDFQADFNGFIYIIEGAGVFGANKVAGKKNDVLWLTPSVDNPSEVELHATEPLLCVVIAGKPLREPVEAKGPFVMNTEEQIKQAFKDFREGRFGDWPQN</sequence>
<dbReference type="CDD" id="cd02909">
    <property type="entry name" value="cupin_pirin_N"/>
    <property type="match status" value="1"/>
</dbReference>
<keyword evidence="6" id="KW-1185">Reference proteome</keyword>
<organism evidence="5 6">
    <name type="scientific">Belliella marina</name>
    <dbReference type="NCBI Taxonomy" id="1644146"/>
    <lineage>
        <taxon>Bacteria</taxon>
        <taxon>Pseudomonadati</taxon>
        <taxon>Bacteroidota</taxon>
        <taxon>Cytophagia</taxon>
        <taxon>Cytophagales</taxon>
        <taxon>Cyclobacteriaceae</taxon>
        <taxon>Belliella</taxon>
    </lineage>
</organism>
<dbReference type="Proteomes" id="UP001597361">
    <property type="component" value="Unassembled WGS sequence"/>
</dbReference>
<comment type="caution">
    <text evidence="5">The sequence shown here is derived from an EMBL/GenBank/DDBJ whole genome shotgun (WGS) entry which is preliminary data.</text>
</comment>
<feature type="domain" description="Pirin C-terminal" evidence="4">
    <location>
        <begin position="157"/>
        <end position="263"/>
    </location>
</feature>
<evidence type="ECO:0000313" key="5">
    <source>
        <dbReference type="EMBL" id="MFD2035387.1"/>
    </source>
</evidence>
<dbReference type="PANTHER" id="PTHR13903">
    <property type="entry name" value="PIRIN-RELATED"/>
    <property type="match status" value="1"/>
</dbReference>
<dbReference type="PANTHER" id="PTHR13903:SF8">
    <property type="entry name" value="PIRIN"/>
    <property type="match status" value="1"/>
</dbReference>
<dbReference type="Pfam" id="PF02678">
    <property type="entry name" value="Pirin"/>
    <property type="match status" value="1"/>
</dbReference>
<evidence type="ECO:0000259" key="3">
    <source>
        <dbReference type="Pfam" id="PF02678"/>
    </source>
</evidence>
<proteinExistence type="inferred from homology"/>
<dbReference type="SUPFAM" id="SSF51182">
    <property type="entry name" value="RmlC-like cupins"/>
    <property type="match status" value="1"/>
</dbReference>
<dbReference type="Gene3D" id="2.60.120.10">
    <property type="entry name" value="Jelly Rolls"/>
    <property type="match status" value="2"/>
</dbReference>
<dbReference type="RefSeq" id="WP_376886346.1">
    <property type="nucleotide sequence ID" value="NZ_JBHUHR010000031.1"/>
</dbReference>
<dbReference type="EMBL" id="JBHUHR010000031">
    <property type="protein sequence ID" value="MFD2035387.1"/>
    <property type="molecule type" value="Genomic_DNA"/>
</dbReference>
<dbReference type="PIRSF" id="PIRSF006232">
    <property type="entry name" value="Pirin"/>
    <property type="match status" value="1"/>
</dbReference>
<evidence type="ECO:0000256" key="2">
    <source>
        <dbReference type="RuleBase" id="RU003457"/>
    </source>
</evidence>
<accession>A0ABW4VL19</accession>
<name>A0ABW4VL19_9BACT</name>
<gene>
    <name evidence="5" type="ORF">ACFSKL_11325</name>
</gene>
<dbReference type="InterPro" id="IPR012093">
    <property type="entry name" value="Pirin"/>
</dbReference>